<dbReference type="InterPro" id="IPR010690">
    <property type="entry name" value="YqfD"/>
</dbReference>
<reference evidence="2 3" key="1">
    <citation type="journal article" date="2019" name="Int. J. Syst. Evol. Microbiol.">
        <title>The Global Catalogue of Microorganisms (GCM) 10K type strain sequencing project: providing services to taxonomists for standard genome sequencing and annotation.</title>
        <authorList>
            <consortium name="The Broad Institute Genomics Platform"/>
            <consortium name="The Broad Institute Genome Sequencing Center for Infectious Disease"/>
            <person name="Wu L."/>
            <person name="Ma J."/>
        </authorList>
    </citation>
    <scope>NUCLEOTIDE SEQUENCE [LARGE SCALE GENOMIC DNA]</scope>
    <source>
        <strain evidence="2 3">JCM 15395</strain>
    </source>
</reference>
<comment type="caution">
    <text evidence="2">The sequence shown here is derived from an EMBL/GenBank/DDBJ whole genome shotgun (WGS) entry which is preliminary data.</text>
</comment>
<proteinExistence type="predicted"/>
<keyword evidence="3" id="KW-1185">Reference proteome</keyword>
<dbReference type="Proteomes" id="UP001500866">
    <property type="component" value="Unassembled WGS sequence"/>
</dbReference>
<protein>
    <submittedName>
        <fullName evidence="2">Sporulation protein YqfD</fullName>
    </submittedName>
</protein>
<evidence type="ECO:0000313" key="2">
    <source>
        <dbReference type="EMBL" id="GAA0602174.1"/>
    </source>
</evidence>
<name>A0ABN1G1G5_9BACI</name>
<evidence type="ECO:0000256" key="1">
    <source>
        <dbReference type="SAM" id="Phobius"/>
    </source>
</evidence>
<dbReference type="EMBL" id="BAAADS010000012">
    <property type="protein sequence ID" value="GAA0602174.1"/>
    <property type="molecule type" value="Genomic_DNA"/>
</dbReference>
<keyword evidence="1" id="KW-0812">Transmembrane</keyword>
<evidence type="ECO:0000313" key="3">
    <source>
        <dbReference type="Proteomes" id="UP001500866"/>
    </source>
</evidence>
<sequence>MKQMQGSYLTGYVTIRINGLKPENFFQACADKGVFVWNIRKESDIVCTGNIRLKDLKTIKRIKRTSDCKISFVGKKGLPFILKKLTIRKEIITAFVMSILLIFFLSNIIWEVRITDVPTDLEEEISKQLEEYGIHQGAWTFSIAESSVIQQKLIHDIPELLWVGVHKKGTTFVLEGVEKTIVEEEEKEGPRNLVAAKKGVIQKMYVSKGVPKAQVNDYVEPGDLLVSGKLRFDENKKDKKYELVEAEADIIAKTWYEVSVTVPLEASHELLTGERKSKYYLKLNDFELPVWGFGSPEFDNIHKERNVNDLYFLKWELPFKMVETILSEKKYNKVKRSKEEAIKIGIKQAKRELQLQLGNDARVVSENILHETTENGKVKLILYMTVKEDIVKEVPIRQGD</sequence>
<gene>
    <name evidence="2" type="primary">yqfD</name>
    <name evidence="2" type="ORF">GCM10009001_18830</name>
</gene>
<dbReference type="NCBIfam" id="TIGR02876">
    <property type="entry name" value="spore_yqfD"/>
    <property type="match status" value="1"/>
</dbReference>
<keyword evidence="1" id="KW-1133">Transmembrane helix</keyword>
<dbReference type="Pfam" id="PF06898">
    <property type="entry name" value="YqfD"/>
    <property type="match status" value="1"/>
</dbReference>
<accession>A0ABN1G1G5</accession>
<keyword evidence="1" id="KW-0472">Membrane</keyword>
<dbReference type="PIRSF" id="PIRSF029895">
    <property type="entry name" value="SpoIV"/>
    <property type="match status" value="1"/>
</dbReference>
<feature type="transmembrane region" description="Helical" evidence="1">
    <location>
        <begin position="91"/>
        <end position="110"/>
    </location>
</feature>
<dbReference type="RefSeq" id="WP_343812400.1">
    <property type="nucleotide sequence ID" value="NZ_BAAADS010000012.1"/>
</dbReference>
<organism evidence="2 3">
    <name type="scientific">Virgibacillus siamensis</name>
    <dbReference type="NCBI Taxonomy" id="480071"/>
    <lineage>
        <taxon>Bacteria</taxon>
        <taxon>Bacillati</taxon>
        <taxon>Bacillota</taxon>
        <taxon>Bacilli</taxon>
        <taxon>Bacillales</taxon>
        <taxon>Bacillaceae</taxon>
        <taxon>Virgibacillus</taxon>
    </lineage>
</organism>